<dbReference type="AlphaFoldDB" id="A0A1G4TJN4"/>
<sequence>MADVQERDVAEHALQTKFSPTISASAFEKSKPGLQFLLWIKRLPTKFGPVGALRAGSR</sequence>
<dbReference type="EMBL" id="FMTM01000010">
    <property type="protein sequence ID" value="SCW81512.1"/>
    <property type="molecule type" value="Genomic_DNA"/>
</dbReference>
<dbReference type="RefSeq" id="WP_167363977.1">
    <property type="nucleotide sequence ID" value="NZ_FMTM01000010.1"/>
</dbReference>
<protein>
    <submittedName>
        <fullName evidence="1">Uncharacterized protein</fullName>
    </submittedName>
</protein>
<accession>A0A1G4TJN4</accession>
<gene>
    <name evidence="1" type="ORF">SAMN02927900_05246</name>
</gene>
<proteinExistence type="predicted"/>
<evidence type="ECO:0000313" key="2">
    <source>
        <dbReference type="Proteomes" id="UP000199542"/>
    </source>
</evidence>
<evidence type="ECO:0000313" key="1">
    <source>
        <dbReference type="EMBL" id="SCW81512.1"/>
    </source>
</evidence>
<dbReference type="Proteomes" id="UP000199542">
    <property type="component" value="Unassembled WGS sequence"/>
</dbReference>
<organism evidence="1 2">
    <name type="scientific">Rhizobium mongolense subsp. loessense</name>
    <dbReference type="NCBI Taxonomy" id="158890"/>
    <lineage>
        <taxon>Bacteria</taxon>
        <taxon>Pseudomonadati</taxon>
        <taxon>Pseudomonadota</taxon>
        <taxon>Alphaproteobacteria</taxon>
        <taxon>Hyphomicrobiales</taxon>
        <taxon>Rhizobiaceae</taxon>
        <taxon>Rhizobium/Agrobacterium group</taxon>
        <taxon>Rhizobium</taxon>
    </lineage>
</organism>
<reference evidence="1 2" key="1">
    <citation type="submission" date="2016-10" db="EMBL/GenBank/DDBJ databases">
        <authorList>
            <person name="de Groot N.N."/>
        </authorList>
    </citation>
    <scope>NUCLEOTIDE SEQUENCE [LARGE SCALE GENOMIC DNA]</scope>
    <source>
        <strain evidence="1 2">CGMCC 1.3401</strain>
    </source>
</reference>
<name>A0A1G4TJN4_9HYPH</name>